<dbReference type="RefSeq" id="WP_054536764.1">
    <property type="nucleotide sequence ID" value="NZ_LGKP01000035.1"/>
</dbReference>
<gene>
    <name evidence="1" type="ORF">SE18_22805</name>
</gene>
<organism evidence="1 2">
    <name type="scientific">Herpetosiphon geysericola</name>
    <dbReference type="NCBI Taxonomy" id="70996"/>
    <lineage>
        <taxon>Bacteria</taxon>
        <taxon>Bacillati</taxon>
        <taxon>Chloroflexota</taxon>
        <taxon>Chloroflexia</taxon>
        <taxon>Herpetosiphonales</taxon>
        <taxon>Herpetosiphonaceae</taxon>
        <taxon>Herpetosiphon</taxon>
    </lineage>
</organism>
<keyword evidence="2" id="KW-1185">Reference proteome</keyword>
<dbReference type="InterPro" id="IPR045990">
    <property type="entry name" value="DUF5946"/>
</dbReference>
<protein>
    <submittedName>
        <fullName evidence="1">Uncharacterized protein</fullName>
    </submittedName>
</protein>
<dbReference type="Proteomes" id="UP000050277">
    <property type="component" value="Unassembled WGS sequence"/>
</dbReference>
<reference evidence="1 2" key="1">
    <citation type="submission" date="2015-07" db="EMBL/GenBank/DDBJ databases">
        <title>Whole genome sequence of Herpetosiphon geysericola DSM 7119.</title>
        <authorList>
            <person name="Hemp J."/>
            <person name="Ward L.M."/>
            <person name="Pace L.A."/>
            <person name="Fischer W.W."/>
        </authorList>
    </citation>
    <scope>NUCLEOTIDE SEQUENCE [LARGE SCALE GENOMIC DNA]</scope>
    <source>
        <strain evidence="1 2">DSM 7119</strain>
    </source>
</reference>
<dbReference type="Pfam" id="PF19371">
    <property type="entry name" value="DUF5946"/>
    <property type="match status" value="1"/>
</dbReference>
<dbReference type="STRING" id="70996.SE18_22805"/>
<name>A0A0P6Y7V8_9CHLR</name>
<accession>A0A0P6Y7V8</accession>
<evidence type="ECO:0000313" key="1">
    <source>
        <dbReference type="EMBL" id="KPL81464.1"/>
    </source>
</evidence>
<proteinExistence type="predicted"/>
<dbReference type="EMBL" id="LGKP01000035">
    <property type="protein sequence ID" value="KPL81464.1"/>
    <property type="molecule type" value="Genomic_DNA"/>
</dbReference>
<evidence type="ECO:0000313" key="2">
    <source>
        <dbReference type="Proteomes" id="UP000050277"/>
    </source>
</evidence>
<comment type="caution">
    <text evidence="1">The sequence shown here is derived from an EMBL/GenBank/DDBJ whole genome shotgun (WGS) entry which is preliminary data.</text>
</comment>
<dbReference type="AlphaFoldDB" id="A0A0P6Y7V8"/>
<dbReference type="OrthoDB" id="4638711at2"/>
<sequence length="145" mass="16304">MPTNEMCDECGAPQVEGFTCWEQLGGLIAWEYTDPALHAQHFLVVACYNLQHPAQFSAAALAGLWIGFNDYLDHGVSTATLRQRAARHYAGATRVLRPEAEHQPQLQRWAMTIADVYLPDQPEGVVERLFRWARIIQAYHVAAQA</sequence>